<evidence type="ECO:0000313" key="19">
    <source>
        <dbReference type="Proteomes" id="UP000256478"/>
    </source>
</evidence>
<keyword evidence="18" id="KW-0675">Receptor</keyword>
<evidence type="ECO:0000256" key="4">
    <source>
        <dbReference type="ARBA" id="ARBA00022496"/>
    </source>
</evidence>
<dbReference type="GO" id="GO:0006826">
    <property type="term" value="P:iron ion transport"/>
    <property type="evidence" value="ECO:0007669"/>
    <property type="project" value="UniProtKB-KW"/>
</dbReference>
<sequence>MKTRQSMLAAAISSAIFSSVVYAENDNTTSLEEVEVITVTSDFRDTNLQKIPASLSVLSAQDIANLNAQNLEEVISIAPNVNFSAGTQRARYYQIRGIGERSQFREPINPSVGIIIDDIDFTGVGSIASLFDVNQTEVFRGPQGTRFGANALAGLINITTNAPSNDFEGAAKLTAGNYASYGAGLALSGPATDTMNYRFAIEQYQSDGFIDNIHLNRDDTNDRDELTARGKLAITLSDEHHLDLGLYYFDFDNGYDAFSLDNNRQTRSDQPGFDRQETYALSAKSHYSGFDFGELVTIVTHADSDIDYGYDEDWSFVGLHPFEYSSTDHYFREKTSSTLELRAVSNNQSRLFNGTTAWVAGLYAKTESAELLREYTFADGDFGSNFDTDTIAAYVQLDSQLTEKLTLTSGLRVEERSADYDNTDGLTFSPDDTMVGGKLVLSYQQTEQALVFASINRGYKAGGVNTDGSLPADLREFDPEYLWNYELGYKYSFDDNSGYVRVTAFYMDRTDMQVNSSRTDVRPDGSAEFISYLGNAAEGKNQGVELDASWQLTESAEVYGAFGYLDTELRDFVNQEGVDLTGRDQAHAPNYQATLGVNAYVNDNLMFNVNLIAKDDFYFSDSHNEQSDGYETLNASLTYEMKDWQVKVWARNITDEDYKTRGFFFGNDPRDGYQAKQYYQLGEPRVYGVTLDYQF</sequence>
<evidence type="ECO:0000256" key="14">
    <source>
        <dbReference type="RuleBase" id="RU003357"/>
    </source>
</evidence>
<evidence type="ECO:0000313" key="18">
    <source>
        <dbReference type="EMBL" id="REL27005.1"/>
    </source>
</evidence>
<feature type="short sequence motif" description="TonB C-terminal box" evidence="13">
    <location>
        <begin position="678"/>
        <end position="695"/>
    </location>
</feature>
<evidence type="ECO:0000259" key="17">
    <source>
        <dbReference type="Pfam" id="PF07715"/>
    </source>
</evidence>
<evidence type="ECO:0000256" key="8">
    <source>
        <dbReference type="ARBA" id="ARBA00023065"/>
    </source>
</evidence>
<evidence type="ECO:0000256" key="7">
    <source>
        <dbReference type="ARBA" id="ARBA00023004"/>
    </source>
</evidence>
<dbReference type="Proteomes" id="UP000256478">
    <property type="component" value="Unassembled WGS sequence"/>
</dbReference>
<dbReference type="InterPro" id="IPR000531">
    <property type="entry name" value="Beta-barrel_TonB"/>
</dbReference>
<keyword evidence="10 12" id="KW-0472">Membrane</keyword>
<dbReference type="PROSITE" id="PS01156">
    <property type="entry name" value="TONB_DEPENDENT_REC_2"/>
    <property type="match status" value="1"/>
</dbReference>
<gene>
    <name evidence="18" type="ORF">DXX93_10760</name>
</gene>
<evidence type="ECO:0000256" key="3">
    <source>
        <dbReference type="ARBA" id="ARBA00022452"/>
    </source>
</evidence>
<keyword evidence="2 12" id="KW-0813">Transport</keyword>
<keyword evidence="6 15" id="KW-0732">Signal</keyword>
<protein>
    <submittedName>
        <fullName evidence="18">TonB-dependent receptor</fullName>
    </submittedName>
</protein>
<comment type="similarity">
    <text evidence="12 14">Belongs to the TonB-dependent receptor family.</text>
</comment>
<feature type="chain" id="PRO_5017694057" evidence="15">
    <location>
        <begin position="24"/>
        <end position="695"/>
    </location>
</feature>
<dbReference type="Pfam" id="PF07715">
    <property type="entry name" value="Plug"/>
    <property type="match status" value="1"/>
</dbReference>
<evidence type="ECO:0000256" key="11">
    <source>
        <dbReference type="ARBA" id="ARBA00023237"/>
    </source>
</evidence>
<dbReference type="CDD" id="cd01347">
    <property type="entry name" value="ligand_gated_channel"/>
    <property type="match status" value="1"/>
</dbReference>
<accession>A0A3E0TSU7</accession>
<dbReference type="PANTHER" id="PTHR32552">
    <property type="entry name" value="FERRICHROME IRON RECEPTOR-RELATED"/>
    <property type="match status" value="1"/>
</dbReference>
<evidence type="ECO:0000256" key="12">
    <source>
        <dbReference type="PROSITE-ProRule" id="PRU01360"/>
    </source>
</evidence>
<keyword evidence="3 12" id="KW-1134">Transmembrane beta strand</keyword>
<feature type="domain" description="TonB-dependent receptor plug" evidence="17">
    <location>
        <begin position="48"/>
        <end position="154"/>
    </location>
</feature>
<evidence type="ECO:0000256" key="5">
    <source>
        <dbReference type="ARBA" id="ARBA00022692"/>
    </source>
</evidence>
<name>A0A3E0TSU7_9GAMM</name>
<dbReference type="PROSITE" id="PS52016">
    <property type="entry name" value="TONB_DEPENDENT_REC_3"/>
    <property type="match status" value="1"/>
</dbReference>
<dbReference type="Pfam" id="PF00593">
    <property type="entry name" value="TonB_dep_Rec_b-barrel"/>
    <property type="match status" value="1"/>
</dbReference>
<evidence type="ECO:0000256" key="9">
    <source>
        <dbReference type="ARBA" id="ARBA00023077"/>
    </source>
</evidence>
<dbReference type="RefSeq" id="WP_116008106.1">
    <property type="nucleotide sequence ID" value="NZ_QUOU01000001.1"/>
</dbReference>
<keyword evidence="7" id="KW-0408">Iron</keyword>
<keyword evidence="11 12" id="KW-0998">Cell outer membrane</keyword>
<keyword evidence="9 14" id="KW-0798">TonB box</keyword>
<dbReference type="InterPro" id="IPR039426">
    <property type="entry name" value="TonB-dep_rcpt-like"/>
</dbReference>
<dbReference type="OrthoDB" id="127311at2"/>
<proteinExistence type="inferred from homology"/>
<evidence type="ECO:0000256" key="6">
    <source>
        <dbReference type="ARBA" id="ARBA00022729"/>
    </source>
</evidence>
<keyword evidence="8" id="KW-0406">Ion transport</keyword>
<evidence type="ECO:0000256" key="15">
    <source>
        <dbReference type="SAM" id="SignalP"/>
    </source>
</evidence>
<evidence type="ECO:0000256" key="1">
    <source>
        <dbReference type="ARBA" id="ARBA00004571"/>
    </source>
</evidence>
<dbReference type="AlphaFoldDB" id="A0A3E0TSU7"/>
<dbReference type="InterPro" id="IPR012910">
    <property type="entry name" value="Plug_dom"/>
</dbReference>
<organism evidence="18 19">
    <name type="scientific">Thalassotalea euphylliae</name>
    <dbReference type="NCBI Taxonomy" id="1655234"/>
    <lineage>
        <taxon>Bacteria</taxon>
        <taxon>Pseudomonadati</taxon>
        <taxon>Pseudomonadota</taxon>
        <taxon>Gammaproteobacteria</taxon>
        <taxon>Alteromonadales</taxon>
        <taxon>Colwelliaceae</taxon>
        <taxon>Thalassotalea</taxon>
    </lineage>
</organism>
<comment type="subcellular location">
    <subcellularLocation>
        <location evidence="1 12">Cell outer membrane</location>
        <topology evidence="1 12">Multi-pass membrane protein</topology>
    </subcellularLocation>
</comment>
<dbReference type="InterPro" id="IPR036942">
    <property type="entry name" value="Beta-barrel_TonB_sf"/>
</dbReference>
<evidence type="ECO:0000256" key="10">
    <source>
        <dbReference type="ARBA" id="ARBA00023136"/>
    </source>
</evidence>
<comment type="caution">
    <text evidence="18">The sequence shown here is derived from an EMBL/GenBank/DDBJ whole genome shotgun (WGS) entry which is preliminary data.</text>
</comment>
<feature type="domain" description="TonB-dependent receptor-like beta-barrel" evidence="16">
    <location>
        <begin position="252"/>
        <end position="653"/>
    </location>
</feature>
<evidence type="ECO:0000259" key="16">
    <source>
        <dbReference type="Pfam" id="PF00593"/>
    </source>
</evidence>
<dbReference type="PANTHER" id="PTHR32552:SF81">
    <property type="entry name" value="TONB-DEPENDENT OUTER MEMBRANE RECEPTOR"/>
    <property type="match status" value="1"/>
</dbReference>
<dbReference type="GO" id="GO:0009279">
    <property type="term" value="C:cell outer membrane"/>
    <property type="evidence" value="ECO:0007669"/>
    <property type="project" value="UniProtKB-SubCell"/>
</dbReference>
<keyword evidence="4" id="KW-0410">Iron transport</keyword>
<dbReference type="EMBL" id="QUOU01000001">
    <property type="protein sequence ID" value="REL27005.1"/>
    <property type="molecule type" value="Genomic_DNA"/>
</dbReference>
<dbReference type="InterPro" id="IPR010917">
    <property type="entry name" value="TonB_rcpt_CS"/>
</dbReference>
<keyword evidence="5 12" id="KW-0812">Transmembrane</keyword>
<evidence type="ECO:0000256" key="13">
    <source>
        <dbReference type="PROSITE-ProRule" id="PRU10144"/>
    </source>
</evidence>
<evidence type="ECO:0000256" key="2">
    <source>
        <dbReference type="ARBA" id="ARBA00022448"/>
    </source>
</evidence>
<reference evidence="18 19" key="1">
    <citation type="submission" date="2018-08" db="EMBL/GenBank/DDBJ databases">
        <title>Thalassotalea euphylliae genome.</title>
        <authorList>
            <person name="Summers S."/>
            <person name="Rice S.A."/>
            <person name="Freckelton M.L."/>
            <person name="Nedved B.T."/>
            <person name="Hadfield M.G."/>
        </authorList>
    </citation>
    <scope>NUCLEOTIDE SEQUENCE [LARGE SCALE GENOMIC DNA]</scope>
    <source>
        <strain evidence="18 19">H1</strain>
    </source>
</reference>
<feature type="signal peptide" evidence="15">
    <location>
        <begin position="1"/>
        <end position="23"/>
    </location>
</feature>
<dbReference type="SUPFAM" id="SSF56935">
    <property type="entry name" value="Porins"/>
    <property type="match status" value="1"/>
</dbReference>
<dbReference type="Gene3D" id="2.40.170.20">
    <property type="entry name" value="TonB-dependent receptor, beta-barrel domain"/>
    <property type="match status" value="1"/>
</dbReference>